<organism evidence="7 8">
    <name type="scientific">Benzoatithermus flavus</name>
    <dbReference type="NCBI Taxonomy" id="3108223"/>
    <lineage>
        <taxon>Bacteria</taxon>
        <taxon>Pseudomonadati</taxon>
        <taxon>Pseudomonadota</taxon>
        <taxon>Alphaproteobacteria</taxon>
        <taxon>Geminicoccales</taxon>
        <taxon>Geminicoccaceae</taxon>
        <taxon>Benzoatithermus</taxon>
    </lineage>
</organism>
<dbReference type="InterPro" id="IPR009915">
    <property type="entry name" value="NnrU_dom"/>
</dbReference>
<proteinExistence type="predicted"/>
<comment type="caution">
    <text evidence="7">The sequence shown here is derived from an EMBL/GenBank/DDBJ whole genome shotgun (WGS) entry which is preliminary data.</text>
</comment>
<feature type="transmembrane region" description="Helical" evidence="5">
    <location>
        <begin position="198"/>
        <end position="216"/>
    </location>
</feature>
<reference evidence="7 8" key="1">
    <citation type="submission" date="2024-01" db="EMBL/GenBank/DDBJ databases">
        <title>Multi-omics insights into the function and evolution of sodium benzoate biodegradation pathways in Benzoatithermus flavus gen. nov., sp. nov. from hot spring.</title>
        <authorList>
            <person name="Hu C.-J."/>
            <person name="Li W.-J."/>
        </authorList>
    </citation>
    <scope>NUCLEOTIDE SEQUENCE [LARGE SCALE GENOMIC DNA]</scope>
    <source>
        <strain evidence="7 8">SYSU G07066</strain>
    </source>
</reference>
<dbReference type="EMBL" id="JBBLZC010000004">
    <property type="protein sequence ID" value="MEK0082644.1"/>
    <property type="molecule type" value="Genomic_DNA"/>
</dbReference>
<evidence type="ECO:0000256" key="1">
    <source>
        <dbReference type="ARBA" id="ARBA00004141"/>
    </source>
</evidence>
<feature type="domain" description="NnrU" evidence="6">
    <location>
        <begin position="4"/>
        <end position="224"/>
    </location>
</feature>
<name>A0ABU8XNI3_9PROT</name>
<protein>
    <submittedName>
        <fullName evidence="7">NnrU family protein</fullName>
    </submittedName>
</protein>
<evidence type="ECO:0000259" key="6">
    <source>
        <dbReference type="Pfam" id="PF07298"/>
    </source>
</evidence>
<dbReference type="Proteomes" id="UP001375743">
    <property type="component" value="Unassembled WGS sequence"/>
</dbReference>
<dbReference type="PANTHER" id="PTHR35988">
    <property type="entry name" value="15-CIS-ZETA-CAROTENE ISOMERASE, CHLOROPLASTIC"/>
    <property type="match status" value="1"/>
</dbReference>
<dbReference type="RefSeq" id="WP_418158493.1">
    <property type="nucleotide sequence ID" value="NZ_JBBLZC010000004.1"/>
</dbReference>
<feature type="transmembrane region" description="Helical" evidence="5">
    <location>
        <begin position="38"/>
        <end position="58"/>
    </location>
</feature>
<evidence type="ECO:0000256" key="4">
    <source>
        <dbReference type="ARBA" id="ARBA00023136"/>
    </source>
</evidence>
<evidence type="ECO:0000313" key="7">
    <source>
        <dbReference type="EMBL" id="MEK0082644.1"/>
    </source>
</evidence>
<dbReference type="Pfam" id="PF07298">
    <property type="entry name" value="NnrU"/>
    <property type="match status" value="1"/>
</dbReference>
<keyword evidence="4 5" id="KW-0472">Membrane</keyword>
<evidence type="ECO:0000256" key="5">
    <source>
        <dbReference type="SAM" id="Phobius"/>
    </source>
</evidence>
<sequence length="226" mass="24309">MLNLTIAALFLIGTHFGIASTPLRVELIGRVGERGYRTLYSLLALVALAWLIVAWRAAPLVPMWQAGPGLRHLVVALMPLSFLLVVCAVTAPNPTVVGQKPDPDAGDPATGIVRVTRHPFMWGVGLWALLHLLANGDAAAVVFFGTFAVLALGGTVLIDARRTRENAPGWGVFLQATSNLPFAAILQHRQRLVPGEIGLWRVATALALYVLLLWLHPRLFGVSPLG</sequence>
<keyword evidence="3 5" id="KW-1133">Transmembrane helix</keyword>
<keyword evidence="2 5" id="KW-0812">Transmembrane</keyword>
<evidence type="ECO:0000256" key="3">
    <source>
        <dbReference type="ARBA" id="ARBA00022989"/>
    </source>
</evidence>
<keyword evidence="8" id="KW-1185">Reference proteome</keyword>
<dbReference type="PANTHER" id="PTHR35988:SF2">
    <property type="entry name" value="15-CIS-ZETA-CAROTENE ISOMERASE, CHLOROPLASTIC"/>
    <property type="match status" value="1"/>
</dbReference>
<gene>
    <name evidence="7" type="ORF">U1T56_05745</name>
</gene>
<feature type="transmembrane region" description="Helical" evidence="5">
    <location>
        <begin position="70"/>
        <end position="91"/>
    </location>
</feature>
<evidence type="ECO:0000256" key="2">
    <source>
        <dbReference type="ARBA" id="ARBA00022692"/>
    </source>
</evidence>
<feature type="transmembrane region" description="Helical" evidence="5">
    <location>
        <begin position="138"/>
        <end position="158"/>
    </location>
</feature>
<comment type="subcellular location">
    <subcellularLocation>
        <location evidence="1">Membrane</location>
        <topology evidence="1">Multi-pass membrane protein</topology>
    </subcellularLocation>
</comment>
<evidence type="ECO:0000313" key="8">
    <source>
        <dbReference type="Proteomes" id="UP001375743"/>
    </source>
</evidence>
<accession>A0ABU8XNI3</accession>